<dbReference type="CDD" id="cd10918">
    <property type="entry name" value="CE4_NodB_like_5s_6s"/>
    <property type="match status" value="1"/>
</dbReference>
<sequence>MKRFKRKIKSVLISISGILPFSLLQRLASKNPVIINYHSIKGWDPDPIINRNTYRSVKQLEDDLRFFKKHFSIVSIADLHHKNKLAQNSLAFTIDDGLKSVYDLMYPVFNMVGIPAAIFINPDFADNKDIHFLRKRNLILKSINSIDEIANTELQGWLSKKEISIKQLISLLEQISYEDRYILDVLILILRLQNNLINENNPVYMTKAELEIMLKDGFLIGAHSMDHPPFKELTLSEQVKQIKDSIEWVIKQFQLPYRYFAFPSNDNIISREVFESIKEEVDLTLGVQGLLSDEYTTHFHRIEVESTGKSASQVLKYEYCRYIIKKLVGKSIFKRAND</sequence>
<dbReference type="InterPro" id="IPR051398">
    <property type="entry name" value="Polysacch_Deacetylase"/>
</dbReference>
<evidence type="ECO:0000313" key="5">
    <source>
        <dbReference type="Proteomes" id="UP000708576"/>
    </source>
</evidence>
<dbReference type="EMBL" id="JAGUCO010000008">
    <property type="protein sequence ID" value="MBS2099105.1"/>
    <property type="molecule type" value="Genomic_DNA"/>
</dbReference>
<comment type="caution">
    <text evidence="4">The sequence shown here is derived from an EMBL/GenBank/DDBJ whole genome shotgun (WGS) entry which is preliminary data.</text>
</comment>
<dbReference type="InterPro" id="IPR002509">
    <property type="entry name" value="NODB_dom"/>
</dbReference>
<dbReference type="PANTHER" id="PTHR34216:SF3">
    <property type="entry name" value="POLY-BETA-1,6-N-ACETYL-D-GLUCOSAMINE N-DEACETYLASE"/>
    <property type="match status" value="1"/>
</dbReference>
<keyword evidence="5" id="KW-1185">Reference proteome</keyword>
<evidence type="ECO:0000256" key="2">
    <source>
        <dbReference type="ARBA" id="ARBA00022729"/>
    </source>
</evidence>
<dbReference type="Pfam" id="PF01522">
    <property type="entry name" value="Polysacc_deac_1"/>
    <property type="match status" value="1"/>
</dbReference>
<evidence type="ECO:0000256" key="1">
    <source>
        <dbReference type="ARBA" id="ARBA00004613"/>
    </source>
</evidence>
<reference evidence="4 5" key="1">
    <citation type="journal article" date="2015" name="Int. J. Syst. Evol. Microbiol.">
        <title>Carboxylicivirga linearis sp. nov., isolated from a sea cucumber culture pond.</title>
        <authorList>
            <person name="Wang F.Q."/>
            <person name="Zhou Y.X."/>
            <person name="Lin X.Z."/>
            <person name="Chen G.J."/>
            <person name="Du Z.J."/>
        </authorList>
    </citation>
    <scope>NUCLEOTIDE SEQUENCE [LARGE SCALE GENOMIC DNA]</scope>
    <source>
        <strain evidence="4 5">FB218</strain>
    </source>
</reference>
<keyword evidence="2" id="KW-0732">Signal</keyword>
<dbReference type="RefSeq" id="WP_212216348.1">
    <property type="nucleotide sequence ID" value="NZ_JAGUCO010000008.1"/>
</dbReference>
<dbReference type="Gene3D" id="3.20.20.370">
    <property type="entry name" value="Glycoside hydrolase/deacetylase"/>
    <property type="match status" value="1"/>
</dbReference>
<comment type="subcellular location">
    <subcellularLocation>
        <location evidence="1">Secreted</location>
    </subcellularLocation>
</comment>
<name>A0ABS5JW22_9BACT</name>
<evidence type="ECO:0000259" key="3">
    <source>
        <dbReference type="Pfam" id="PF01522"/>
    </source>
</evidence>
<gene>
    <name evidence="4" type="ORF">KEM10_12505</name>
</gene>
<dbReference type="Proteomes" id="UP000708576">
    <property type="component" value="Unassembled WGS sequence"/>
</dbReference>
<accession>A0ABS5JW22</accession>
<proteinExistence type="predicted"/>
<feature type="domain" description="NodB homology" evidence="3">
    <location>
        <begin position="204"/>
        <end position="265"/>
    </location>
</feature>
<organism evidence="4 5">
    <name type="scientific">Carboxylicivirga linearis</name>
    <dbReference type="NCBI Taxonomy" id="1628157"/>
    <lineage>
        <taxon>Bacteria</taxon>
        <taxon>Pseudomonadati</taxon>
        <taxon>Bacteroidota</taxon>
        <taxon>Bacteroidia</taxon>
        <taxon>Marinilabiliales</taxon>
        <taxon>Marinilabiliaceae</taxon>
        <taxon>Carboxylicivirga</taxon>
    </lineage>
</organism>
<dbReference type="SUPFAM" id="SSF88713">
    <property type="entry name" value="Glycoside hydrolase/deacetylase"/>
    <property type="match status" value="1"/>
</dbReference>
<protein>
    <submittedName>
        <fullName evidence="4">Polysaccharide deacetylase family protein</fullName>
    </submittedName>
</protein>
<dbReference type="InterPro" id="IPR011330">
    <property type="entry name" value="Glyco_hydro/deAcase_b/a-brl"/>
</dbReference>
<evidence type="ECO:0000313" key="4">
    <source>
        <dbReference type="EMBL" id="MBS2099105.1"/>
    </source>
</evidence>
<dbReference type="PANTHER" id="PTHR34216">
    <property type="match status" value="1"/>
</dbReference>